<dbReference type="Gene3D" id="3.40.1360.10">
    <property type="match status" value="1"/>
</dbReference>
<sequence>MALDTDKEQVMNAISSLGFEVFRNGSFHWQSANTPDMKIYKDGKIRCWTSSPFNDNKSNRGDLIDFIKLVNRDMNFIEAREKAHKLLNLELPSIDSYKGYCSETIKKDGFINKEYIKEFEKQRLENFDRYKELLNEALPSLKFDKQKEIAQKYQIGYVKQSDRLIMPILDDYGNILTLWKYNKNPKPFIGKDGKEVKLGKVLFSKGRSRTTFNLANLREYGKDKSIEVYLCGGEKDVLNMVGNGYRAVTLGAENNDIPKEHLELFSGLKIIVAYDYDKAGKEGTLKMLDQLKDVAQSVKTWDWESEAKKHKLKLFNGFDMTDFLTQTKSKKKQFKLKDNSFNLNKNKELENER</sequence>
<dbReference type="InterPro" id="IPR034151">
    <property type="entry name" value="TOPRIM_DnaG_bac"/>
</dbReference>
<evidence type="ECO:0000313" key="1">
    <source>
        <dbReference type="EMBL" id="UYF42533.1"/>
    </source>
</evidence>
<name>A0AA46S1E2_9BACT</name>
<dbReference type="AlphaFoldDB" id="A0AA46S1E2"/>
<dbReference type="RefSeq" id="WP_263514147.1">
    <property type="nucleotide sequence ID" value="NZ_CP099556.1"/>
</dbReference>
<reference evidence="1" key="1">
    <citation type="journal article" date="2022" name="Front. Microbiol.">
        <title>Species classification and novel plasmid identifications in Arcobacter cryaerophilus and Arcobacter cryaerophilus-like organisms.</title>
        <authorList>
            <person name="Zhou G."/>
            <person name="Wang M."/>
            <person name="Wang H."/>
            <person name="Chen X."/>
            <person name="Gu Y."/>
            <person name="Shao Z."/>
            <person name="Zhang J."/>
            <person name="Zhang M."/>
        </authorList>
    </citation>
    <scope>NUCLEOTIDE SEQUENCE</scope>
    <source>
        <strain evidence="1">ICDCAC48</strain>
    </source>
</reference>
<dbReference type="EMBL" id="CP099556">
    <property type="protein sequence ID" value="UYF42533.1"/>
    <property type="molecule type" value="Genomic_DNA"/>
</dbReference>
<dbReference type="CDD" id="cd03364">
    <property type="entry name" value="TOPRIM_DnaG_primases"/>
    <property type="match status" value="1"/>
</dbReference>
<evidence type="ECO:0000313" key="2">
    <source>
        <dbReference type="Proteomes" id="UP001164100"/>
    </source>
</evidence>
<protein>
    <recommendedName>
        <fullName evidence="3">Toprim domain-containing protein</fullName>
    </recommendedName>
</protein>
<organism evidence="1 2">
    <name type="scientific">Aliarcobacter cryaerophilus</name>
    <dbReference type="NCBI Taxonomy" id="28198"/>
    <lineage>
        <taxon>Bacteria</taxon>
        <taxon>Pseudomonadati</taxon>
        <taxon>Campylobacterota</taxon>
        <taxon>Epsilonproteobacteria</taxon>
        <taxon>Campylobacterales</taxon>
        <taxon>Arcobacteraceae</taxon>
        <taxon>Aliarcobacter</taxon>
    </lineage>
</organism>
<accession>A0AA46S1E2</accession>
<dbReference type="SUPFAM" id="SSF56731">
    <property type="entry name" value="DNA primase core"/>
    <property type="match status" value="1"/>
</dbReference>
<dbReference type="Proteomes" id="UP001164100">
    <property type="component" value="Chromosome"/>
</dbReference>
<proteinExistence type="predicted"/>
<gene>
    <name evidence="1" type="ORF">NGX11_06375</name>
</gene>
<evidence type="ECO:0008006" key="3">
    <source>
        <dbReference type="Google" id="ProtNLM"/>
    </source>
</evidence>